<evidence type="ECO:0000256" key="1">
    <source>
        <dbReference type="SAM" id="MobiDB-lite"/>
    </source>
</evidence>
<dbReference type="Proteomes" id="UP000695022">
    <property type="component" value="Unplaced"/>
</dbReference>
<proteinExistence type="predicted"/>
<dbReference type="PROSITE" id="PS50097">
    <property type="entry name" value="BTB"/>
    <property type="match status" value="1"/>
</dbReference>
<evidence type="ECO:0000259" key="2">
    <source>
        <dbReference type="PROSITE" id="PS50097"/>
    </source>
</evidence>
<dbReference type="PANTHER" id="PTHR24413">
    <property type="entry name" value="SPECKLE-TYPE POZ PROTEIN"/>
    <property type="match status" value="1"/>
</dbReference>
<feature type="region of interest" description="Disordered" evidence="1">
    <location>
        <begin position="735"/>
        <end position="757"/>
    </location>
</feature>
<accession>A0ABM1DZL5</accession>
<protein>
    <submittedName>
        <fullName evidence="4">Uncharacterized protein LOC106807533</fullName>
    </submittedName>
</protein>
<feature type="compositionally biased region" description="Polar residues" evidence="1">
    <location>
        <begin position="748"/>
        <end position="757"/>
    </location>
</feature>
<dbReference type="Pfam" id="PF00651">
    <property type="entry name" value="BTB"/>
    <property type="match status" value="1"/>
</dbReference>
<gene>
    <name evidence="4" type="primary">LOC106807533</name>
</gene>
<evidence type="ECO:0000313" key="3">
    <source>
        <dbReference type="Proteomes" id="UP000695022"/>
    </source>
</evidence>
<dbReference type="SUPFAM" id="SSF54695">
    <property type="entry name" value="POZ domain"/>
    <property type="match status" value="2"/>
</dbReference>
<evidence type="ECO:0000313" key="4">
    <source>
        <dbReference type="RefSeq" id="XP_014665386.1"/>
    </source>
</evidence>
<keyword evidence="3" id="KW-1185">Reference proteome</keyword>
<organism evidence="3 4">
    <name type="scientific">Priapulus caudatus</name>
    <name type="common">Priapulid worm</name>
    <dbReference type="NCBI Taxonomy" id="37621"/>
    <lineage>
        <taxon>Eukaryota</taxon>
        <taxon>Metazoa</taxon>
        <taxon>Ecdysozoa</taxon>
        <taxon>Scalidophora</taxon>
        <taxon>Priapulida</taxon>
        <taxon>Priapulimorpha</taxon>
        <taxon>Priapulimorphida</taxon>
        <taxon>Priapulidae</taxon>
        <taxon>Priapulus</taxon>
    </lineage>
</organism>
<feature type="domain" description="BTB" evidence="2">
    <location>
        <begin position="632"/>
        <end position="715"/>
    </location>
</feature>
<name>A0ABM1DZL5_PRICU</name>
<sequence length="757" mass="85721">MFLEKRREMAEESVFYGTWRIVECVSLSGTVETTGFEGTDFRLDETGDVTWTVADGVESLPFFGCETYEVCAARKSSPLDLGHPTVLKFRTFSGHNIEFRVEISDHDDLMLLTYDRCCMLQCQKVASNDTKNEFTFSFLSALDEGYFSDLVIRADSGKEYRVHRTILRLANSQLDWNRFPSPLTGLPEDVLQLVLHYLYAECLPNGLTEGVAKSCVMHVGKMPGFDRLTMLCETFIVNTALKEQIMCLVRDMHTCADHIVDHFSGKREPDSSLPPELLMKDPAKLCDVVKQSLREAAVAGAKLLILCDLFSRKKGELSRQERHEIIKYAKCRLPIFMSQLHTFLEVCKQHCNSLSAHQRHEIAAYLVPEIDTTLDAVSQFVVETKGALEQVISDVNKENVSTIPEASRKGGKLGEMLGKSLRNALHMRELMKLRSFHERVTTLVMSLLQRKENFSLMSHDQKVRSVAKNLEQLIDEVPMFLLRIEELISALDEKVQWREWKYLFKLGTSKVAWGLSKVVMHKSMLESLTRRACEMVHRGQFSQAMVALGLLEPMQKQAEVAVNNQSSVIAGSKLAARGGGDQATHQQTNIVESLMLPPLARHSTLAQHTAQLFGRNYETDMVFEVVCVQDMADVVIDHTHGEPIAAKTEREPEVSMTQIPAHRVIVAARCDWFRRALLSGMRESIDKKIIVHDTNPELFRLFLQYLYSGQVQTNDMSTEQLADMMAISDRYEVKQTRGSASRHKGKASSHTTNVCRK</sequence>
<dbReference type="InterPro" id="IPR000210">
    <property type="entry name" value="BTB/POZ_dom"/>
</dbReference>
<dbReference type="InterPro" id="IPR011333">
    <property type="entry name" value="SKP1/BTB/POZ_sf"/>
</dbReference>
<dbReference type="RefSeq" id="XP_014665386.1">
    <property type="nucleotide sequence ID" value="XM_014809900.1"/>
</dbReference>
<dbReference type="Gene3D" id="3.30.710.10">
    <property type="entry name" value="Potassium Channel Kv1.1, Chain A"/>
    <property type="match status" value="2"/>
</dbReference>
<dbReference type="SMART" id="SM00225">
    <property type="entry name" value="BTB"/>
    <property type="match status" value="2"/>
</dbReference>
<reference evidence="4" key="1">
    <citation type="submission" date="2025-08" db="UniProtKB">
        <authorList>
            <consortium name="RefSeq"/>
        </authorList>
    </citation>
    <scope>IDENTIFICATION</scope>
</reference>
<dbReference type="GeneID" id="106807533"/>